<keyword evidence="8" id="KW-0539">Nucleus</keyword>
<feature type="compositionally biased region" description="Acidic residues" evidence="10">
    <location>
        <begin position="1034"/>
        <end position="1045"/>
    </location>
</feature>
<feature type="repeat" description="WD" evidence="9">
    <location>
        <begin position="702"/>
        <end position="743"/>
    </location>
</feature>
<reference evidence="14 15" key="1">
    <citation type="submission" date="2019-09" db="EMBL/GenBank/DDBJ databases">
        <title>Bird 10,000 Genomes (B10K) Project - Family phase.</title>
        <authorList>
            <person name="Zhang G."/>
        </authorList>
    </citation>
    <scope>NUCLEOTIDE SEQUENCE [LARGE SCALE GENOMIC DNA]</scope>
    <source>
        <strain evidence="14">B10K-DU-001-49</strain>
        <tissue evidence="14">Muscle</tissue>
    </source>
</reference>
<dbReference type="GO" id="GO:0005634">
    <property type="term" value="C:nucleus"/>
    <property type="evidence" value="ECO:0007669"/>
    <property type="project" value="UniProtKB-SubCell"/>
</dbReference>
<feature type="compositionally biased region" description="Basic and acidic residues" evidence="10">
    <location>
        <begin position="749"/>
        <end position="761"/>
    </location>
</feature>
<organism evidence="14 15">
    <name type="scientific">Rhipidura dahli</name>
    <dbReference type="NCBI Taxonomy" id="667186"/>
    <lineage>
        <taxon>Eukaryota</taxon>
        <taxon>Metazoa</taxon>
        <taxon>Chordata</taxon>
        <taxon>Craniata</taxon>
        <taxon>Vertebrata</taxon>
        <taxon>Euteleostomi</taxon>
        <taxon>Archelosauria</taxon>
        <taxon>Archosauria</taxon>
        <taxon>Dinosauria</taxon>
        <taxon>Saurischia</taxon>
        <taxon>Theropoda</taxon>
        <taxon>Coelurosauria</taxon>
        <taxon>Aves</taxon>
        <taxon>Neognathae</taxon>
        <taxon>Neoaves</taxon>
        <taxon>Telluraves</taxon>
        <taxon>Australaves</taxon>
        <taxon>Passeriformes</taxon>
        <taxon>Rhipiduridae</taxon>
        <taxon>Rhipidura</taxon>
    </lineage>
</organism>
<evidence type="ECO:0000256" key="8">
    <source>
        <dbReference type="ARBA" id="ARBA00023242"/>
    </source>
</evidence>
<dbReference type="InterPro" id="IPR036322">
    <property type="entry name" value="WD40_repeat_dom_sf"/>
</dbReference>
<evidence type="ECO:0000256" key="9">
    <source>
        <dbReference type="PROSITE-ProRule" id="PRU00221"/>
    </source>
</evidence>
<feature type="region of interest" description="Disordered" evidence="10">
    <location>
        <begin position="996"/>
        <end position="1054"/>
    </location>
</feature>
<dbReference type="SUPFAM" id="SSF50978">
    <property type="entry name" value="WD40 repeat-like"/>
    <property type="match status" value="2"/>
</dbReference>
<dbReference type="InterPro" id="IPR056364">
    <property type="entry name" value="WDR62-MABP1_CC"/>
</dbReference>
<comment type="subcellular location">
    <subcellularLocation>
        <location evidence="2">Cytoplasm</location>
        <location evidence="2">Cytoskeleton</location>
        <location evidence="2">Spindle pole</location>
    </subcellularLocation>
    <subcellularLocation>
        <location evidence="1">Nucleus</location>
    </subcellularLocation>
</comment>
<feature type="compositionally biased region" description="Basic and acidic residues" evidence="10">
    <location>
        <begin position="1535"/>
        <end position="1545"/>
    </location>
</feature>
<dbReference type="GO" id="GO:0043124">
    <property type="term" value="P:negative regulation of canonical NF-kappaB signal transduction"/>
    <property type="evidence" value="ECO:0007669"/>
    <property type="project" value="TreeGrafter"/>
</dbReference>
<keyword evidence="4" id="KW-0597">Phosphoprotein</keyword>
<evidence type="ECO:0000256" key="10">
    <source>
        <dbReference type="SAM" id="MobiDB-lite"/>
    </source>
</evidence>
<keyword evidence="15" id="KW-1185">Reference proteome</keyword>
<dbReference type="SMART" id="SM00320">
    <property type="entry name" value="WD40"/>
    <property type="match status" value="12"/>
</dbReference>
<dbReference type="GO" id="GO:0000922">
    <property type="term" value="C:spindle pole"/>
    <property type="evidence" value="ECO:0007669"/>
    <property type="project" value="UniProtKB-SubCell"/>
</dbReference>
<dbReference type="InterPro" id="IPR055292">
    <property type="entry name" value="MABP1"/>
</dbReference>
<feature type="non-terminal residue" evidence="14">
    <location>
        <position position="1597"/>
    </location>
</feature>
<feature type="compositionally biased region" description="Low complexity" evidence="10">
    <location>
        <begin position="882"/>
        <end position="898"/>
    </location>
</feature>
<comment type="caution">
    <text evidence="14">The sequence shown here is derived from an EMBL/GenBank/DDBJ whole genome shotgun (WGS) entry which is preliminary data.</text>
</comment>
<evidence type="ECO:0000313" key="14">
    <source>
        <dbReference type="EMBL" id="NXI79329.1"/>
    </source>
</evidence>
<dbReference type="Pfam" id="PF24795">
    <property type="entry name" value="WDR62-MABP1_CC"/>
    <property type="match status" value="1"/>
</dbReference>
<dbReference type="PROSITE" id="PS50294">
    <property type="entry name" value="WD_REPEATS_REGION"/>
    <property type="match status" value="1"/>
</dbReference>
<evidence type="ECO:0000256" key="5">
    <source>
        <dbReference type="ARBA" id="ARBA00022574"/>
    </source>
</evidence>
<evidence type="ECO:0000256" key="1">
    <source>
        <dbReference type="ARBA" id="ARBA00004123"/>
    </source>
</evidence>
<dbReference type="PANTHER" id="PTHR44813:SF1">
    <property type="entry name" value="MITOGEN-ACTIVATED PROTEIN KINASE-BINDING PROTEIN 1"/>
    <property type="match status" value="1"/>
</dbReference>
<dbReference type="Gene3D" id="2.130.10.10">
    <property type="entry name" value="YVTN repeat-like/Quinoprotein amine dehydrogenase"/>
    <property type="match status" value="4"/>
</dbReference>
<dbReference type="InterPro" id="IPR015943">
    <property type="entry name" value="WD40/YVTN_repeat-like_dom_sf"/>
</dbReference>
<evidence type="ECO:0000256" key="3">
    <source>
        <dbReference type="ARBA" id="ARBA00022490"/>
    </source>
</evidence>
<evidence type="ECO:0000259" key="12">
    <source>
        <dbReference type="Pfam" id="PF24782"/>
    </source>
</evidence>
<feature type="compositionally biased region" description="Polar residues" evidence="10">
    <location>
        <begin position="1332"/>
        <end position="1353"/>
    </location>
</feature>
<feature type="region of interest" description="Disordered" evidence="10">
    <location>
        <begin position="1320"/>
        <end position="1407"/>
    </location>
</feature>
<feature type="compositionally biased region" description="Low complexity" evidence="10">
    <location>
        <begin position="774"/>
        <end position="785"/>
    </location>
</feature>
<name>A0A7K9W2W9_9PASS</name>
<dbReference type="Pfam" id="PF24780">
    <property type="entry name" value="WD40_MABP1-WDR62_1st"/>
    <property type="match status" value="1"/>
</dbReference>
<evidence type="ECO:0000256" key="2">
    <source>
        <dbReference type="ARBA" id="ARBA00004647"/>
    </source>
</evidence>
<feature type="repeat" description="WD" evidence="9">
    <location>
        <begin position="414"/>
        <end position="436"/>
    </location>
</feature>
<evidence type="ECO:0000259" key="11">
    <source>
        <dbReference type="Pfam" id="PF24780"/>
    </source>
</evidence>
<sequence length="1597" mass="175456">MSVEGSTITSRIKNLLRSPSIKLRRSKPGNKREDIGSKVTLEKVLGITVSGGRGLACDPRTGLVAYPAGCVVVLFNPRKNKQHHILNSSRKTITALAFSPDGKYLVTGESGHMPAVRVWDVAERTQVAELQEHKYGVACVAFSPSSKYIVSVGYQHDMIVNVWSWKKNIVVAANKVSSKVTAVSFSEDCSYFVTAGNRHIKFWYLDDSKTSKVNATVPLLGRSGLLGELRNNFFADVACGRGKKADSTFCITSSGLLCEFNEKRLLDKWVELRNTDSFTTTVANCISVNHDYIFCGCADGTVRIFNPLNLHFVTTLPKPHFLGTDIASVTEASRLFSGVADAKYPDTIALTFDPTNQWLSCVYNDHSLYVWDVKDPKKVGKVYSALYHSSCVWNIEMYPEVKDNNQPCLPPGSFITCSSDNTIRLWNTESSNIHGTALHRNILSNDLMKIIYVDDNTQVLLDTDYNSAGSAEKADAQVLDTKVGIRTVCVSPSGEHLASGDRIGTLRIYELQSLKEMLKVEAHDSEILCLEYSKPDTGLKLLASASRDRLIHVLDAGKDYSLQQTLDEHSSSITAVKFAANDGKVRMISCGADKSIYFRTAQKTGEGVQFTRTHHIVRKTTLYDMDVDPSWKYAAIGCQDRNIRVFNISSGKQKKLYKGSQGEDGTLIKVQTDPSGLYIATSCSDKNLSIFDFYSGECVATMYGHSEIVTGMKFSNDCKHLISVSGDSCIFIWRLSSEMTINMRQRLSDMKQRGKQAEKSPPHKATGLMRHESISALSSVPVLSSDSDKDGEDEGNDEDELRGLQSFHIQSNCNTERDSDPDLTLSRSLSQWEMRRAKEIAAIQRSEAPMSKMPRQRGRWSQPTGNIEMTVKSMLDLRQLESFSASRSPSRDSLSQNSNGDDREEHTDLPVHINKVGSSVPPQDNGSCVRPQVIRLVSCEEGIFSQELEPSESEECVIYPEQDEIHPTDSSSEFQVKALPHGKLCRGYHSNGCPDKHSPDSACSVDYSSSRLSSPDHPNEDSEGTEPLSVDGVSDLEGEEGEEDVGTSMPEGEIPQISDQEKFLKEHFGTLSNSDGKGGSCRNLERSENLSISSRFLSQSPALRRLSLSSSNLTLDSKPIEPPTQTSQFTPNLLKNDSSHPGDALESSQLLESVNSNRAIYVQKKRRSALEASRVAMAPGRVIASFPEGPVNAVMRKAQSVHDLVHEDKGPGVISSAKQRPQTLLVVEKDPRPNNCRVLSASMLKMDGSGALLAKDVRAAKPKSYMNPTTSFRAKMSRSISVGENLYLGCPTEMLTDGRTSPPSFHSKLASSNRAHLILDIPKPLPDRPTLASFSPTTKTKTLLEPQSPQSPAGASKKKPSFPEVRASKRENQTAGSLVPGRENPTGLAKESPVDNPVSRTDCQDEPGVTSLKLREVSEGQPLKSPESTLPRGRERISGIACVLDSQPGLCPLDPIRPRSPPSVTASAQVSESGISIEQCEHVVSELQDSMRRALRLYRRVLNDTGSSSDKDKIAGLLTETFSSMKKELDSLKDAEELPKDKEALVKPQDNTSPLNEGCGANLPSPKSLGDEQTLALLEQYSELLLQAVERRMDKKL</sequence>
<evidence type="ECO:0000313" key="15">
    <source>
        <dbReference type="Proteomes" id="UP000561178"/>
    </source>
</evidence>
<gene>
    <name evidence="14" type="primary">Mapkbp1</name>
    <name evidence="14" type="ORF">RHIDAH_R07844</name>
</gene>
<evidence type="ECO:0000256" key="6">
    <source>
        <dbReference type="ARBA" id="ARBA00022737"/>
    </source>
</evidence>
<feature type="non-terminal residue" evidence="14">
    <location>
        <position position="1"/>
    </location>
</feature>
<evidence type="ECO:0000256" key="4">
    <source>
        <dbReference type="ARBA" id="ARBA00022553"/>
    </source>
</evidence>
<feature type="region of interest" description="Disordered" evidence="10">
    <location>
        <begin position="882"/>
        <end position="906"/>
    </location>
</feature>
<proteinExistence type="predicted"/>
<keyword evidence="5 9" id="KW-0853">WD repeat</keyword>
<evidence type="ECO:0000259" key="13">
    <source>
        <dbReference type="Pfam" id="PF24795"/>
    </source>
</evidence>
<feature type="domain" description="MABP1/WDR62 first WD40" evidence="11">
    <location>
        <begin position="53"/>
        <end position="386"/>
    </location>
</feature>
<dbReference type="InterPro" id="IPR056162">
    <property type="entry name" value="WD40_MABP1-WDR62_2nd"/>
</dbReference>
<dbReference type="GO" id="GO:0005737">
    <property type="term" value="C:cytoplasm"/>
    <property type="evidence" value="ECO:0007669"/>
    <property type="project" value="TreeGrafter"/>
</dbReference>
<evidence type="ECO:0000256" key="7">
    <source>
        <dbReference type="ARBA" id="ARBA00023212"/>
    </source>
</evidence>
<feature type="domain" description="MABP1/WRD62 coiled-coil" evidence="13">
    <location>
        <begin position="1476"/>
        <end position="1591"/>
    </location>
</feature>
<accession>A0A7K9W2W9</accession>
<dbReference type="EMBL" id="VXAC01002584">
    <property type="protein sequence ID" value="NXI79329.1"/>
    <property type="molecule type" value="Genomic_DNA"/>
</dbReference>
<feature type="region of interest" description="Disordered" evidence="10">
    <location>
        <begin position="1113"/>
        <end position="1145"/>
    </location>
</feature>
<keyword evidence="3" id="KW-0963">Cytoplasm</keyword>
<dbReference type="Proteomes" id="UP000561178">
    <property type="component" value="Unassembled WGS sequence"/>
</dbReference>
<protein>
    <submittedName>
        <fullName evidence="14">MABP1 protein</fullName>
    </submittedName>
</protein>
<feature type="region of interest" description="Disordered" evidence="10">
    <location>
        <begin position="749"/>
        <end position="799"/>
    </location>
</feature>
<dbReference type="Pfam" id="PF24782">
    <property type="entry name" value="WD40_MABP1-WDR62_2nd"/>
    <property type="match status" value="1"/>
</dbReference>
<dbReference type="FunFam" id="2.130.10.10:FF:000124">
    <property type="entry name" value="WD repeat-containing protein 62 isoform 1"/>
    <property type="match status" value="1"/>
</dbReference>
<dbReference type="InterPro" id="IPR001680">
    <property type="entry name" value="WD40_rpt"/>
</dbReference>
<dbReference type="PROSITE" id="PS50082">
    <property type="entry name" value="WD_REPEATS_2"/>
    <property type="match status" value="2"/>
</dbReference>
<dbReference type="FunFam" id="2.130.10.10:FF:000091">
    <property type="entry name" value="mitogen-activated protein kinase-binding protein 1 isoform X1"/>
    <property type="match status" value="1"/>
</dbReference>
<dbReference type="PANTHER" id="PTHR44813">
    <property type="entry name" value="MITOGEN-ACTIVATED PROTEIN KINASE-BINDING PROTEIN 1"/>
    <property type="match status" value="1"/>
</dbReference>
<feature type="compositionally biased region" description="Polar residues" evidence="10">
    <location>
        <begin position="1123"/>
        <end position="1136"/>
    </location>
</feature>
<feature type="domain" description="MABP1/WDR62 second WD40" evidence="12">
    <location>
        <begin position="392"/>
        <end position="735"/>
    </location>
</feature>
<keyword evidence="7" id="KW-0206">Cytoskeleton</keyword>
<feature type="compositionally biased region" description="Acidic residues" evidence="10">
    <location>
        <begin position="789"/>
        <end position="799"/>
    </location>
</feature>
<dbReference type="InterPro" id="IPR056161">
    <property type="entry name" value="WD40_MABP1-WDR62_1st"/>
</dbReference>
<dbReference type="FunFam" id="2.130.10.10:FF:000046">
    <property type="entry name" value="WD repeat-containing protein 62 isoform 1"/>
    <property type="match status" value="1"/>
</dbReference>
<dbReference type="GO" id="GO:0046330">
    <property type="term" value="P:positive regulation of JNK cascade"/>
    <property type="evidence" value="ECO:0007669"/>
    <property type="project" value="TreeGrafter"/>
</dbReference>
<feature type="region of interest" description="Disordered" evidence="10">
    <location>
        <begin position="1535"/>
        <end position="1567"/>
    </location>
</feature>
<keyword evidence="6" id="KW-0677">Repeat</keyword>